<comment type="caution">
    <text evidence="5">The sequence shown here is derived from an EMBL/GenBank/DDBJ whole genome shotgun (WGS) entry which is preliminary data.</text>
</comment>
<feature type="domain" description="TauD/TfdA-like" evidence="4">
    <location>
        <begin position="19"/>
        <end position="257"/>
    </location>
</feature>
<dbReference type="Proteomes" id="UP001238540">
    <property type="component" value="Unassembled WGS sequence"/>
</dbReference>
<dbReference type="Gene3D" id="3.60.130.10">
    <property type="entry name" value="Clavaminate synthase-like"/>
    <property type="match status" value="1"/>
</dbReference>
<organism evidence="5 6">
    <name type="scientific">Vibrio ostreicida</name>
    <dbReference type="NCBI Taxonomy" id="526588"/>
    <lineage>
        <taxon>Bacteria</taxon>
        <taxon>Pseudomonadati</taxon>
        <taxon>Pseudomonadota</taxon>
        <taxon>Gammaproteobacteria</taxon>
        <taxon>Vibrionales</taxon>
        <taxon>Vibrionaceae</taxon>
        <taxon>Vibrio</taxon>
    </lineage>
</organism>
<evidence type="ECO:0000256" key="3">
    <source>
        <dbReference type="ARBA" id="ARBA00023194"/>
    </source>
</evidence>
<dbReference type="EC" id="1.14.11.-" evidence="5"/>
<dbReference type="PANTHER" id="PTHR10696:SF56">
    <property type="entry name" value="TAUD_TFDA-LIKE DOMAIN-CONTAINING PROTEIN"/>
    <property type="match status" value="1"/>
</dbReference>
<proteinExistence type="predicted"/>
<protein>
    <submittedName>
        <fullName evidence="5">TauD/TfdA family dioxygenase</fullName>
        <ecNumber evidence="5">1.14.11.-</ecNumber>
    </submittedName>
</protein>
<keyword evidence="2 5" id="KW-0560">Oxidoreductase</keyword>
<reference evidence="6" key="1">
    <citation type="journal article" date="2019" name="Int. J. Syst. Evol. Microbiol.">
        <title>The Global Catalogue of Microorganisms (GCM) 10K type strain sequencing project: providing services to taxonomists for standard genome sequencing and annotation.</title>
        <authorList>
            <consortium name="The Broad Institute Genomics Platform"/>
            <consortium name="The Broad Institute Genome Sequencing Center for Infectious Disease"/>
            <person name="Wu L."/>
            <person name="Ma J."/>
        </authorList>
    </citation>
    <scope>NUCLEOTIDE SEQUENCE [LARGE SCALE GENOMIC DNA]</scope>
    <source>
        <strain evidence="6">CECT 7398</strain>
    </source>
</reference>
<evidence type="ECO:0000313" key="6">
    <source>
        <dbReference type="Proteomes" id="UP001238540"/>
    </source>
</evidence>
<sequence>MNQTIRTTFDSQTDREELSVRLPVDNSLNEITIRNIVEKFNRYGVALVEHYQTHTPEGLLLKLGRFFGNPVGHDRSDSNGITVISNLNGFEGYLGASYTEHPLHTCGVYSDEPPIVLLLQCIKPSSQGGDSILVSSKKIHDFLSKEDPHGLGLLKFSGALTMKRGDAKASRAVFDDKYLGNGSYMFSFRCDDVVEYEVSPSTLITTLAKIKNFIDLPENQVRLRLKENQILIADNSAVMHARTKFPQDEDRKLLRLTLDGKPSHSEYPLELGF</sequence>
<evidence type="ECO:0000256" key="2">
    <source>
        <dbReference type="ARBA" id="ARBA00023002"/>
    </source>
</evidence>
<evidence type="ECO:0000259" key="4">
    <source>
        <dbReference type="Pfam" id="PF02668"/>
    </source>
</evidence>
<comment type="cofactor">
    <cofactor evidence="1">
        <name>Fe(2+)</name>
        <dbReference type="ChEBI" id="CHEBI:29033"/>
    </cofactor>
</comment>
<accession>A0ABT8BZR0</accession>
<evidence type="ECO:0000313" key="5">
    <source>
        <dbReference type="EMBL" id="MDN3611540.1"/>
    </source>
</evidence>
<dbReference type="RefSeq" id="WP_170882692.1">
    <property type="nucleotide sequence ID" value="NZ_JABEYA020000005.1"/>
</dbReference>
<evidence type="ECO:0000256" key="1">
    <source>
        <dbReference type="ARBA" id="ARBA00001954"/>
    </source>
</evidence>
<dbReference type="PANTHER" id="PTHR10696">
    <property type="entry name" value="GAMMA-BUTYROBETAINE HYDROXYLASE-RELATED"/>
    <property type="match status" value="1"/>
</dbReference>
<dbReference type="Pfam" id="PF02668">
    <property type="entry name" value="TauD"/>
    <property type="match status" value="1"/>
</dbReference>
<name>A0ABT8BZR0_9VIBR</name>
<dbReference type="InterPro" id="IPR050411">
    <property type="entry name" value="AlphaKG_dependent_hydroxylases"/>
</dbReference>
<dbReference type="EMBL" id="JAUFQC010000027">
    <property type="protein sequence ID" value="MDN3611540.1"/>
    <property type="molecule type" value="Genomic_DNA"/>
</dbReference>
<keyword evidence="5" id="KW-0223">Dioxygenase</keyword>
<dbReference type="InterPro" id="IPR042098">
    <property type="entry name" value="TauD-like_sf"/>
</dbReference>
<gene>
    <name evidence="5" type="ORF">QWZ16_18230</name>
</gene>
<dbReference type="SUPFAM" id="SSF51197">
    <property type="entry name" value="Clavaminate synthase-like"/>
    <property type="match status" value="1"/>
</dbReference>
<dbReference type="GO" id="GO:0051213">
    <property type="term" value="F:dioxygenase activity"/>
    <property type="evidence" value="ECO:0007669"/>
    <property type="project" value="UniProtKB-KW"/>
</dbReference>
<dbReference type="InterPro" id="IPR003819">
    <property type="entry name" value="TauD/TfdA-like"/>
</dbReference>
<keyword evidence="3" id="KW-0045">Antibiotic biosynthesis</keyword>
<keyword evidence="6" id="KW-1185">Reference proteome</keyword>